<dbReference type="GO" id="GO:0005737">
    <property type="term" value="C:cytoplasm"/>
    <property type="evidence" value="ECO:0007669"/>
    <property type="project" value="TreeGrafter"/>
</dbReference>
<dbReference type="EMBL" id="LFZN01000253">
    <property type="protein sequence ID" value="KXS94850.1"/>
    <property type="molecule type" value="Genomic_DNA"/>
</dbReference>
<proteinExistence type="predicted"/>
<feature type="region of interest" description="Disordered" evidence="1">
    <location>
        <begin position="1"/>
        <end position="52"/>
    </location>
</feature>
<evidence type="ECO:0000313" key="3">
    <source>
        <dbReference type="EMBL" id="KXS94850.1"/>
    </source>
</evidence>
<dbReference type="Pfam" id="PF10354">
    <property type="entry name" value="BMT5-like"/>
    <property type="match status" value="1"/>
</dbReference>
<keyword evidence="4" id="KW-1185">Reference proteome</keyword>
<dbReference type="GO" id="GO:0070475">
    <property type="term" value="P:rRNA base methylation"/>
    <property type="evidence" value="ECO:0007669"/>
    <property type="project" value="InterPro"/>
</dbReference>
<dbReference type="STRING" id="321146.A0A139GXE2"/>
<feature type="domain" description="25S rRNA (uridine-N(3))-methyltransferase BMT5-like" evidence="2">
    <location>
        <begin position="61"/>
        <end position="227"/>
    </location>
</feature>
<evidence type="ECO:0000313" key="4">
    <source>
        <dbReference type="Proteomes" id="UP000070133"/>
    </source>
</evidence>
<reference evidence="3 4" key="1">
    <citation type="submission" date="2015-07" db="EMBL/GenBank/DDBJ databases">
        <title>Comparative genomics of the Sigatoka disease complex on banana suggests a link between parallel evolutionary changes in Pseudocercospora fijiensis and Pseudocercospora eumusae and increased virulence on the banana host.</title>
        <authorList>
            <person name="Chang T.-C."/>
            <person name="Salvucci A."/>
            <person name="Crous P.W."/>
            <person name="Stergiopoulos I."/>
        </authorList>
    </citation>
    <scope>NUCLEOTIDE SEQUENCE [LARGE SCALE GENOMIC DNA]</scope>
    <source>
        <strain evidence="3 4">CBS 114824</strain>
    </source>
</reference>
<dbReference type="OrthoDB" id="273345at2759"/>
<dbReference type="AlphaFoldDB" id="A0A139GXE2"/>
<evidence type="ECO:0000259" key="2">
    <source>
        <dbReference type="Pfam" id="PF10354"/>
    </source>
</evidence>
<gene>
    <name evidence="3" type="ORF">AC578_8049</name>
</gene>
<dbReference type="GO" id="GO:0070042">
    <property type="term" value="F:rRNA (uridine-N3-)-methyltransferase activity"/>
    <property type="evidence" value="ECO:0007669"/>
    <property type="project" value="InterPro"/>
</dbReference>
<comment type="caution">
    <text evidence="3">The sequence shown here is derived from an EMBL/GenBank/DDBJ whole genome shotgun (WGS) entry which is preliminary data.</text>
</comment>
<organism evidence="3 4">
    <name type="scientific">Pseudocercospora eumusae</name>
    <dbReference type="NCBI Taxonomy" id="321146"/>
    <lineage>
        <taxon>Eukaryota</taxon>
        <taxon>Fungi</taxon>
        <taxon>Dikarya</taxon>
        <taxon>Ascomycota</taxon>
        <taxon>Pezizomycotina</taxon>
        <taxon>Dothideomycetes</taxon>
        <taxon>Dothideomycetidae</taxon>
        <taxon>Mycosphaerellales</taxon>
        <taxon>Mycosphaerellaceae</taxon>
        <taxon>Pseudocercospora</taxon>
    </lineage>
</organism>
<dbReference type="InterPro" id="IPR019446">
    <property type="entry name" value="BMT5-like"/>
</dbReference>
<protein>
    <recommendedName>
        <fullName evidence="2">25S rRNA (uridine-N(3))-methyltransferase BMT5-like domain-containing protein</fullName>
    </recommendedName>
</protein>
<evidence type="ECO:0000256" key="1">
    <source>
        <dbReference type="SAM" id="MobiDB-lite"/>
    </source>
</evidence>
<dbReference type="PANTHER" id="PTHR11538:SF26">
    <property type="entry name" value="FERREDOXIN-FOLD ANTICODON-BINDING DOMAIN-CONTAINING PROTEIN 1"/>
    <property type="match status" value="1"/>
</dbReference>
<feature type="compositionally biased region" description="Polar residues" evidence="1">
    <location>
        <begin position="27"/>
        <end position="37"/>
    </location>
</feature>
<name>A0A139GXE2_9PEZI</name>
<sequence>MDCDGMAKHKKRKLQGNLHKPSKPASKPTSFKASSKANVARAAHKNKTQPTIPFQPEDRILLVGEGDFSFAKSIVKEHGCCDITATCYDSKEVLYRKYDPQAEEHVSYLEDEGQTVLCGVDATKLDMNRNLTKSRDLFHVILFNFPHVGGKSTDVNRQVRFNQELLVNFFKAAINLLAASGTIVVTLFEGEPYTLWNIRDLARHSGLEVQRSFKFLADAYPGYSHARTLGNIEGGGGWKGEDREARSYIFQQKGEKVAVKKSNVNAKRKRPEVDSDNDDDR</sequence>
<dbReference type="PANTHER" id="PTHR11538">
    <property type="entry name" value="PHENYLALANYL-TRNA SYNTHETASE"/>
    <property type="match status" value="1"/>
</dbReference>
<accession>A0A139GXE2</accession>
<feature type="region of interest" description="Disordered" evidence="1">
    <location>
        <begin position="260"/>
        <end position="281"/>
    </location>
</feature>
<dbReference type="Proteomes" id="UP000070133">
    <property type="component" value="Unassembled WGS sequence"/>
</dbReference>